<dbReference type="AlphaFoldDB" id="A0A6B0RY62"/>
<dbReference type="GO" id="GO:0005549">
    <property type="term" value="F:odorant binding"/>
    <property type="evidence" value="ECO:0007669"/>
    <property type="project" value="TreeGrafter"/>
</dbReference>
<comment type="caution">
    <text evidence="7">The sequence shown here is derived from an EMBL/GenBank/DDBJ whole genome shotgun (WGS) entry which is preliminary data.</text>
</comment>
<organism evidence="7 8">
    <name type="scientific">Bos mutus</name>
    <name type="common">wild yak</name>
    <dbReference type="NCBI Taxonomy" id="72004"/>
    <lineage>
        <taxon>Eukaryota</taxon>
        <taxon>Metazoa</taxon>
        <taxon>Chordata</taxon>
        <taxon>Craniata</taxon>
        <taxon>Vertebrata</taxon>
        <taxon>Euteleostomi</taxon>
        <taxon>Mammalia</taxon>
        <taxon>Eutheria</taxon>
        <taxon>Laurasiatheria</taxon>
        <taxon>Artiodactyla</taxon>
        <taxon>Ruminantia</taxon>
        <taxon>Pecora</taxon>
        <taxon>Bovidae</taxon>
        <taxon>Bovinae</taxon>
        <taxon>Bos</taxon>
    </lineage>
</organism>
<accession>A0A6B0RY62</accession>
<sequence>MKAVFLTLLLGLVCAAQEAPAQPESPEITGNWYTIYMAANNKEKIEEGGPLRTYFRQFECIDNCEKMSITFIVTHYDSCTLLTVVAQRAEGNVYHVDFMGKNSVQLIPVSESMLVFYAENFDGEKTTKLTYALGKGDSLSQEDIQKYEEINNERGIPNENTEDGAQTDMGSNFFELIPVSENTLAVYGENFDGVKSTKVTQLLAKGDHATQEDIQQYEELNRERGIPIEHIEDLTQTDEGTNTFKLIHVSDNMLVTYIENDDGSKKTKITEGVGKLDRFTGEELQKYQELNQERGIPTENIDNVIEKGMSIIVFPLTDSLSQTIVLHKNSEPHLGEGDSFTQEELQKYQQLNTERGIPNENIENVIETGKAPEDNRQSSSMRTENTSWVMGIKEHYGYRIDHATGQGKRPGKMFKEDGRDEGVLDHSGELWKDDLMSCIQQDADTNVLQLIHVPDNMLVTYFENDDGQKITKITIGTAKGDNFTQEELQKYQEPNNERGIPNENIENVIEAGEAPEDNRQLSSMRTENISCEIKALNPQLSIYECPLLLLMLLDS</sequence>
<dbReference type="InterPro" id="IPR002345">
    <property type="entry name" value="Lipocalin"/>
</dbReference>
<evidence type="ECO:0000256" key="4">
    <source>
        <dbReference type="ARBA" id="ARBA00022525"/>
    </source>
</evidence>
<feature type="chain" id="PRO_5025392819" description="Lipocalin/cytosolic fatty-acid binding domain-containing protein" evidence="5">
    <location>
        <begin position="16"/>
        <end position="555"/>
    </location>
</feature>
<dbReference type="InterPro" id="IPR012674">
    <property type="entry name" value="Calycin"/>
</dbReference>
<keyword evidence="8" id="KW-1185">Reference proteome</keyword>
<keyword evidence="5" id="KW-0732">Signal</keyword>
<name>A0A6B0RY62_9CETA</name>
<comment type="subcellular location">
    <subcellularLocation>
        <location evidence="1">Secreted</location>
    </subcellularLocation>
</comment>
<proteinExistence type="inferred from homology"/>
<evidence type="ECO:0000256" key="2">
    <source>
        <dbReference type="ARBA" id="ARBA00006889"/>
    </source>
</evidence>
<dbReference type="GO" id="GO:0005615">
    <property type="term" value="C:extracellular space"/>
    <property type="evidence" value="ECO:0007669"/>
    <property type="project" value="TreeGrafter"/>
</dbReference>
<dbReference type="PANTHER" id="PTHR11430">
    <property type="entry name" value="LIPOCALIN"/>
    <property type="match status" value="1"/>
</dbReference>
<evidence type="ECO:0000256" key="3">
    <source>
        <dbReference type="ARBA" id="ARBA00022448"/>
    </source>
</evidence>
<feature type="domain" description="Lipocalin/cytosolic fatty-acid binding" evidence="6">
    <location>
        <begin position="240"/>
        <end position="304"/>
    </location>
</feature>
<protein>
    <recommendedName>
        <fullName evidence="6">Lipocalin/cytosolic fatty-acid binding domain-containing protein</fullName>
    </recommendedName>
</protein>
<keyword evidence="3" id="KW-0813">Transport</keyword>
<feature type="domain" description="Lipocalin/cytosolic fatty-acid binding" evidence="6">
    <location>
        <begin position="29"/>
        <end position="166"/>
    </location>
</feature>
<dbReference type="InterPro" id="IPR002448">
    <property type="entry name" value="OBP-like"/>
</dbReference>
<dbReference type="PRINTS" id="PR01173">
    <property type="entry name" value="ODORANTBNDNG"/>
</dbReference>
<evidence type="ECO:0000256" key="1">
    <source>
        <dbReference type="ARBA" id="ARBA00004613"/>
    </source>
</evidence>
<dbReference type="InterPro" id="IPR000566">
    <property type="entry name" value="Lipocln_cytosolic_FA-bd_dom"/>
</dbReference>
<feature type="signal peptide" evidence="5">
    <location>
        <begin position="1"/>
        <end position="15"/>
    </location>
</feature>
<evidence type="ECO:0000313" key="8">
    <source>
        <dbReference type="Proteomes" id="UP000322234"/>
    </source>
</evidence>
<gene>
    <name evidence="7" type="ORF">E5288_WYG018552</name>
</gene>
<dbReference type="SUPFAM" id="SSF50814">
    <property type="entry name" value="Lipocalins"/>
    <property type="match status" value="5"/>
</dbReference>
<evidence type="ECO:0000256" key="5">
    <source>
        <dbReference type="SAM" id="SignalP"/>
    </source>
</evidence>
<dbReference type="EMBL" id="VBQZ03000127">
    <property type="protein sequence ID" value="MXQ95108.1"/>
    <property type="molecule type" value="Genomic_DNA"/>
</dbReference>
<keyword evidence="4" id="KW-0964">Secreted</keyword>
<dbReference type="PANTHER" id="PTHR11430:SF89">
    <property type="entry name" value="ALLERGEN BOS D 2"/>
    <property type="match status" value="1"/>
</dbReference>
<dbReference type="Pfam" id="PF00061">
    <property type="entry name" value="Lipocalin"/>
    <property type="match status" value="2"/>
</dbReference>
<dbReference type="Proteomes" id="UP000322234">
    <property type="component" value="Unassembled WGS sequence"/>
</dbReference>
<evidence type="ECO:0000313" key="7">
    <source>
        <dbReference type="EMBL" id="MXQ95108.1"/>
    </source>
</evidence>
<evidence type="ECO:0000259" key="6">
    <source>
        <dbReference type="Pfam" id="PF00061"/>
    </source>
</evidence>
<comment type="similarity">
    <text evidence="2">Belongs to the calycin superfamily. Lipocalin family.</text>
</comment>
<dbReference type="Gene3D" id="2.40.128.20">
    <property type="match status" value="4"/>
</dbReference>
<dbReference type="GO" id="GO:0036094">
    <property type="term" value="F:small molecule binding"/>
    <property type="evidence" value="ECO:0007669"/>
    <property type="project" value="InterPro"/>
</dbReference>
<reference evidence="7" key="1">
    <citation type="submission" date="2019-10" db="EMBL/GenBank/DDBJ databases">
        <title>The sequence and de novo assembly of the wild yak genome.</title>
        <authorList>
            <person name="Liu Y."/>
        </authorList>
    </citation>
    <scope>NUCLEOTIDE SEQUENCE [LARGE SCALE GENOMIC DNA]</scope>
    <source>
        <strain evidence="7">WY2019</strain>
    </source>
</reference>